<dbReference type="FunFam" id="2.60.40.10:FF:000061">
    <property type="entry name" value="Dyslexia-associated protein KIAA0319 homolog"/>
    <property type="match status" value="1"/>
</dbReference>
<feature type="compositionally biased region" description="Polar residues" evidence="8">
    <location>
        <begin position="931"/>
        <end position="943"/>
    </location>
</feature>
<dbReference type="SMART" id="SM00089">
    <property type="entry name" value="PKD"/>
    <property type="match status" value="4"/>
</dbReference>
<dbReference type="InterPro" id="IPR029865">
    <property type="entry name" value="KIAA0319-like"/>
</dbReference>
<dbReference type="Ensembl" id="ENSRNOT00000119553.2">
    <property type="protein sequence ID" value="ENSRNOP00000086630.1"/>
    <property type="gene ID" value="ENSRNOG00000012204.8"/>
</dbReference>
<feature type="compositionally biased region" description="Low complexity" evidence="8">
    <location>
        <begin position="282"/>
        <end position="302"/>
    </location>
</feature>
<dbReference type="PROSITE" id="PS50986">
    <property type="entry name" value="MANSC"/>
    <property type="match status" value="1"/>
</dbReference>
<dbReference type="Pfam" id="PF23597">
    <property type="entry name" value="KIAA0319_N"/>
    <property type="match status" value="1"/>
</dbReference>
<evidence type="ECO:0000256" key="9">
    <source>
        <dbReference type="SAM" id="Phobius"/>
    </source>
</evidence>
<dbReference type="SUPFAM" id="SSF49299">
    <property type="entry name" value="PKD domain"/>
    <property type="match status" value="3"/>
</dbReference>
<dbReference type="FunFam" id="2.60.40.10:FF:000319">
    <property type="entry name" value="Dyslexia-associated protein KIAA0319 homolog"/>
    <property type="match status" value="1"/>
</dbReference>
<dbReference type="RGD" id="2306719">
    <property type="gene designation" value="Kiaa0319l"/>
</dbReference>
<dbReference type="AGR" id="RGD:2306719"/>
<keyword evidence="4" id="KW-0677">Repeat</keyword>
<keyword evidence="15" id="KW-1267">Proteomics identification</keyword>
<feature type="region of interest" description="Disordered" evidence="8">
    <location>
        <begin position="166"/>
        <end position="196"/>
    </location>
</feature>
<feature type="transmembrane region" description="Helical" evidence="9">
    <location>
        <begin position="833"/>
        <end position="858"/>
    </location>
</feature>
<evidence type="ECO:0000256" key="6">
    <source>
        <dbReference type="ARBA" id="ARBA00023136"/>
    </source>
</evidence>
<dbReference type="InterPro" id="IPR035986">
    <property type="entry name" value="PKD_dom_sf"/>
</dbReference>
<feature type="region of interest" description="Disordered" evidence="8">
    <location>
        <begin position="884"/>
        <end position="910"/>
    </location>
</feature>
<evidence type="ECO:0000313" key="12">
    <source>
        <dbReference type="Ensembl" id="ENSRNOP00000086630.1"/>
    </source>
</evidence>
<dbReference type="PROSITE" id="PS50093">
    <property type="entry name" value="PKD"/>
    <property type="match status" value="1"/>
</dbReference>
<dbReference type="FunFam" id="2.60.40.10:FF:000257">
    <property type="entry name" value="Dyslexia-associated protein KIAA0319-like"/>
    <property type="match status" value="1"/>
</dbReference>
<feature type="compositionally biased region" description="Basic and acidic residues" evidence="8">
    <location>
        <begin position="181"/>
        <end position="192"/>
    </location>
</feature>
<feature type="domain" description="PKD" evidence="10">
    <location>
        <begin position="523"/>
        <end position="592"/>
    </location>
</feature>
<dbReference type="InterPro" id="IPR013783">
    <property type="entry name" value="Ig-like_fold"/>
</dbReference>
<dbReference type="Proteomes" id="UP000002494">
    <property type="component" value="Chromosome 5"/>
</dbReference>
<dbReference type="FunFam" id="2.60.40.10:FF:000258">
    <property type="entry name" value="Dyslexia-associated protein KIAA0319 homolog"/>
    <property type="match status" value="1"/>
</dbReference>
<protein>
    <submittedName>
        <fullName evidence="12">KIAA0319 like</fullName>
    </submittedName>
</protein>
<evidence type="ECO:0000256" key="1">
    <source>
        <dbReference type="ARBA" id="ARBA00004236"/>
    </source>
</evidence>
<accession>A0A8I6A410</accession>
<evidence type="ECO:0000256" key="8">
    <source>
        <dbReference type="SAM" id="MobiDB-lite"/>
    </source>
</evidence>
<name>A0A8I6A410_RAT</name>
<proteinExistence type="evidence at protein level"/>
<dbReference type="InterPro" id="IPR000601">
    <property type="entry name" value="PKD_dom"/>
</dbReference>
<feature type="domain" description="MANSC" evidence="11">
    <location>
        <begin position="49"/>
        <end position="127"/>
    </location>
</feature>
<comment type="subcellular location">
    <subcellularLocation>
        <location evidence="1">Cell membrane</location>
    </subcellularLocation>
</comment>
<keyword evidence="2" id="KW-1003">Cell membrane</keyword>
<feature type="compositionally biased region" description="Polar residues" evidence="8">
    <location>
        <begin position="889"/>
        <end position="898"/>
    </location>
</feature>
<evidence type="ECO:0000256" key="3">
    <source>
        <dbReference type="ARBA" id="ARBA00022692"/>
    </source>
</evidence>
<feature type="compositionally biased region" description="Polar residues" evidence="8">
    <location>
        <begin position="228"/>
        <end position="242"/>
    </location>
</feature>
<evidence type="ECO:0000256" key="4">
    <source>
        <dbReference type="ARBA" id="ARBA00022737"/>
    </source>
</evidence>
<sequence>MEKRLGVKPSTTSWVLPGYCWQISVKPPRSLYLVYSFFCLSVLWLSTDANESRCHQGKTLYGAGLKTEGENHLRLLPGSLSFQACWAACCQDPACHALWWLEGMCLQADCSKPQSCQPFRTDSSHSVLIVFQKSQTAKDLGLLPEDGEPHLRRGWGRTSWRRQSLPGAPLTLSIPSSDHQSLLRERQKRDHPSVVPTRVVIQQAKANHSEEASAASPRASAEVRKTITVPSSFTSNHTTQTPEWPKNVSIPTEPSGHFTLASSTQQVKSTEHSPTDTPLPVAPSYSSATPTAQTSSQSTSAPRPVVKELVVSAGKSVQITLPKNEVQLNAFALPEPEPGETYTYDWQLITHPTDYSGEVERKHSQSLQLSKLTPGLYEFKVIVDGQNAHGEGYVNVTVKPEPRKNRPPVAVVSPQFQEISLPTTSTIIDGSQSTDDDKIVQYHWEELKGPLREEKISEDTAILKLSKLVPGNYTFSLTVVDSDGATNSTTASLTVNKAVDYPPVANAGPNQVITLPQNSITLFGNQSTDDHGISSYEWSLSPSSKGKVVEMQGVRTPALQLSAMQEGDYTYQLTVTDTAGQQATAQVTVIVQPENNKPPQADAGPDKELTLPVDSTTLDGSKSTDDQRVVSYLWEQSRGPDGVQLENANSSVATVTGLQVGTYVFTLTVKDERNLQSQSSVSVIVKEDPRKSNLVEIILDVNVSQLTERLKGMFIRQIGVLLGVLDSDIIVQKIQPYTEQSTKMLFFVQNDPPHQFFKGREVAAMLKSELRKQKADFLIFRALEINTVTCQLNCSDHGHCDSFTKRCVCDPFWMENFIKVQLRDGDSNCEWSVLYVIIASFVIVVALGILSWTTVCCCKRQKGKPKRKSRYKILDATDQESLELKPTSRAGSKQKGPTMSSSLMHSESELDSDDAIFTWPDREKGKLLHGQNGSVPNGQTPLKTRSPREEIL</sequence>
<reference evidence="12" key="3">
    <citation type="submission" date="2025-09" db="UniProtKB">
        <authorList>
            <consortium name="Ensembl"/>
        </authorList>
    </citation>
    <scope>IDENTIFICATION</scope>
    <source>
        <strain evidence="12">Brown Norway</strain>
    </source>
</reference>
<keyword evidence="5 9" id="KW-1133">Transmembrane helix</keyword>
<dbReference type="PANTHER" id="PTHR46182">
    <property type="entry name" value="FI19480P1"/>
    <property type="match status" value="1"/>
</dbReference>
<evidence type="ECO:0000256" key="7">
    <source>
        <dbReference type="ARBA" id="ARBA00023180"/>
    </source>
</evidence>
<evidence type="ECO:0000259" key="11">
    <source>
        <dbReference type="PROSITE" id="PS50986"/>
    </source>
</evidence>
<dbReference type="InterPro" id="IPR022409">
    <property type="entry name" value="PKD/Chitinase_dom"/>
</dbReference>
<feature type="region of interest" description="Disordered" evidence="8">
    <location>
        <begin position="925"/>
        <end position="952"/>
    </location>
</feature>
<dbReference type="InterPro" id="IPR013980">
    <property type="entry name" value="MANSC_dom"/>
</dbReference>
<organism evidence="12 13">
    <name type="scientific">Rattus norvegicus</name>
    <name type="common">Rat</name>
    <dbReference type="NCBI Taxonomy" id="10116"/>
    <lineage>
        <taxon>Eukaryota</taxon>
        <taxon>Metazoa</taxon>
        <taxon>Chordata</taxon>
        <taxon>Craniata</taxon>
        <taxon>Vertebrata</taxon>
        <taxon>Euteleostomi</taxon>
        <taxon>Mammalia</taxon>
        <taxon>Eutheria</taxon>
        <taxon>Euarchontoglires</taxon>
        <taxon>Glires</taxon>
        <taxon>Rodentia</taxon>
        <taxon>Myomorpha</taxon>
        <taxon>Muroidea</taxon>
        <taxon>Muridae</taxon>
        <taxon>Murinae</taxon>
        <taxon>Rattus</taxon>
    </lineage>
</organism>
<dbReference type="Pfam" id="PF22352">
    <property type="entry name" value="K319L-like_PKD"/>
    <property type="match status" value="4"/>
</dbReference>
<evidence type="ECO:0000256" key="2">
    <source>
        <dbReference type="ARBA" id="ARBA00022475"/>
    </source>
</evidence>
<keyword evidence="3 9" id="KW-0812">Transmembrane</keyword>
<dbReference type="InterPro" id="IPR056502">
    <property type="entry name" value="KIAA0319-like_C"/>
</dbReference>
<evidence type="ECO:0000256" key="5">
    <source>
        <dbReference type="ARBA" id="ARBA00022989"/>
    </source>
</evidence>
<evidence type="ECO:0000313" key="13">
    <source>
        <dbReference type="Proteomes" id="UP000002494"/>
    </source>
</evidence>
<dbReference type="GO" id="GO:0010996">
    <property type="term" value="P:response to auditory stimulus"/>
    <property type="evidence" value="ECO:0007669"/>
    <property type="project" value="UniProtKB-ARBA"/>
</dbReference>
<dbReference type="Pfam" id="PF23620">
    <property type="entry name" value="KIAA0319"/>
    <property type="match status" value="1"/>
</dbReference>
<dbReference type="GeneTree" id="ENSGT00940000157613"/>
<dbReference type="Gene3D" id="2.60.40.10">
    <property type="entry name" value="Immunoglobulins"/>
    <property type="match status" value="4"/>
</dbReference>
<dbReference type="CDD" id="cd00146">
    <property type="entry name" value="PKD"/>
    <property type="match status" value="3"/>
</dbReference>
<gene>
    <name evidence="14" type="primary">Kiaa0319l</name>
    <name evidence="14" type="synonym">KIAA0319l</name>
    <name evidence="14" type="synonym">LOC100294508</name>
</gene>
<feature type="region of interest" description="Disordered" evidence="8">
    <location>
        <begin position="228"/>
        <end position="302"/>
    </location>
</feature>
<dbReference type="GO" id="GO:0005886">
    <property type="term" value="C:plasma membrane"/>
    <property type="evidence" value="ECO:0007669"/>
    <property type="project" value="UniProtKB-SubCell"/>
</dbReference>
<keyword evidence="13" id="KW-1185">Reference proteome</keyword>
<dbReference type="AlphaFoldDB" id="A0A8I6A410"/>
<keyword evidence="7" id="KW-0325">Glycoprotein</keyword>
<evidence type="ECO:0000313" key="14">
    <source>
        <dbReference type="RGD" id="2306719"/>
    </source>
</evidence>
<reference evidence="12" key="1">
    <citation type="submission" date="2024-01" db="EMBL/GenBank/DDBJ databases">
        <title>GRCr8: a new rat reference genome assembly contstructed from accurate long reads and long range scaffolding.</title>
        <authorList>
            <person name="Doris P.A."/>
            <person name="Kalbfleisch T."/>
            <person name="Li K."/>
            <person name="Howe K."/>
            <person name="Wood J."/>
        </authorList>
    </citation>
    <scope>NUCLEOTIDE SEQUENCE [LARGE SCALE GENOMIC DNA]</scope>
    <source>
        <strain evidence="12">Brown Norway</strain>
    </source>
</reference>
<dbReference type="PANTHER" id="PTHR46182:SF3">
    <property type="entry name" value="DYSLEXIA-ASSOCIATED PROTEIN KIAA0319-LIKE PROTEIN"/>
    <property type="match status" value="1"/>
</dbReference>
<evidence type="ECO:0007829" key="15">
    <source>
        <dbReference type="PeptideAtlas" id="A0A8I6A410"/>
    </source>
</evidence>
<evidence type="ECO:0000259" key="10">
    <source>
        <dbReference type="PROSITE" id="PS50093"/>
    </source>
</evidence>
<reference evidence="12" key="2">
    <citation type="submission" date="2025-08" db="UniProtKB">
        <authorList>
            <consortium name="Ensembl"/>
        </authorList>
    </citation>
    <scope>IDENTIFICATION</scope>
    <source>
        <strain evidence="12">Brown Norway</strain>
    </source>
</reference>
<keyword evidence="6 9" id="KW-0472">Membrane</keyword>